<comment type="subcellular location">
    <subcellularLocation>
        <location evidence="1">Membrane</location>
    </subcellularLocation>
</comment>
<comment type="caution">
    <text evidence="5">The sequence shown here is derived from an EMBL/GenBank/DDBJ whole genome shotgun (WGS) entry which is preliminary data.</text>
</comment>
<keyword evidence="2" id="KW-0812">Transmembrane</keyword>
<evidence type="ECO:0000313" key="6">
    <source>
        <dbReference type="Proteomes" id="UP001152795"/>
    </source>
</evidence>
<dbReference type="EMBL" id="CACRXK020004957">
    <property type="protein sequence ID" value="CAB4004630.1"/>
    <property type="molecule type" value="Genomic_DNA"/>
</dbReference>
<evidence type="ECO:0000256" key="1">
    <source>
        <dbReference type="ARBA" id="ARBA00004370"/>
    </source>
</evidence>
<dbReference type="PROSITE" id="PS50262">
    <property type="entry name" value="G_PROTEIN_RECEP_F1_2"/>
    <property type="match status" value="1"/>
</dbReference>
<keyword evidence="4" id="KW-0472">Membrane</keyword>
<keyword evidence="3" id="KW-1133">Transmembrane helix</keyword>
<evidence type="ECO:0000256" key="3">
    <source>
        <dbReference type="ARBA" id="ARBA00022989"/>
    </source>
</evidence>
<gene>
    <name evidence="5" type="ORF">PACLA_8A018868</name>
</gene>
<dbReference type="InterPro" id="IPR000276">
    <property type="entry name" value="GPCR_Rhodpsn"/>
</dbReference>
<keyword evidence="5" id="KW-0675">Receptor</keyword>
<sequence>MNGSNSTDDYLPSLGFFIAMIIFASLCIIIGIIGNIGVIAYNIFMNHSKTPTTYFVVNLAISDIIVCLTLFPP</sequence>
<evidence type="ECO:0000256" key="2">
    <source>
        <dbReference type="ARBA" id="ARBA00022692"/>
    </source>
</evidence>
<dbReference type="Proteomes" id="UP001152795">
    <property type="component" value="Unassembled WGS sequence"/>
</dbReference>
<name>A0A6S7HN59_PARCT</name>
<reference evidence="5" key="1">
    <citation type="submission" date="2020-04" db="EMBL/GenBank/DDBJ databases">
        <authorList>
            <person name="Alioto T."/>
            <person name="Alioto T."/>
            <person name="Gomez Garrido J."/>
        </authorList>
    </citation>
    <scope>NUCLEOTIDE SEQUENCE</scope>
    <source>
        <strain evidence="5">A484AB</strain>
    </source>
</reference>
<dbReference type="OrthoDB" id="5987936at2759"/>
<protein>
    <submittedName>
        <fullName evidence="5">Orexin receptor type 2-like isoform X1</fullName>
    </submittedName>
</protein>
<evidence type="ECO:0000313" key="5">
    <source>
        <dbReference type="EMBL" id="CAB4004630.1"/>
    </source>
</evidence>
<dbReference type="SUPFAM" id="SSF81321">
    <property type="entry name" value="Family A G protein-coupled receptor-like"/>
    <property type="match status" value="1"/>
</dbReference>
<evidence type="ECO:0000256" key="4">
    <source>
        <dbReference type="ARBA" id="ARBA00023136"/>
    </source>
</evidence>
<proteinExistence type="predicted"/>
<dbReference type="InterPro" id="IPR017452">
    <property type="entry name" value="GPCR_Rhodpsn_7TM"/>
</dbReference>
<dbReference type="GO" id="GO:0004930">
    <property type="term" value="F:G protein-coupled receptor activity"/>
    <property type="evidence" value="ECO:0007669"/>
    <property type="project" value="InterPro"/>
</dbReference>
<keyword evidence="6" id="KW-1185">Reference proteome</keyword>
<organism evidence="5 6">
    <name type="scientific">Paramuricea clavata</name>
    <name type="common">Red gorgonian</name>
    <name type="synonym">Violescent sea-whip</name>
    <dbReference type="NCBI Taxonomy" id="317549"/>
    <lineage>
        <taxon>Eukaryota</taxon>
        <taxon>Metazoa</taxon>
        <taxon>Cnidaria</taxon>
        <taxon>Anthozoa</taxon>
        <taxon>Octocorallia</taxon>
        <taxon>Malacalcyonacea</taxon>
        <taxon>Plexauridae</taxon>
        <taxon>Paramuricea</taxon>
    </lineage>
</organism>
<dbReference type="PRINTS" id="PR00237">
    <property type="entry name" value="GPCRRHODOPSN"/>
</dbReference>
<dbReference type="GO" id="GO:0016020">
    <property type="term" value="C:membrane"/>
    <property type="evidence" value="ECO:0007669"/>
    <property type="project" value="UniProtKB-SubCell"/>
</dbReference>
<dbReference type="AlphaFoldDB" id="A0A6S7HN59"/>
<feature type="non-terminal residue" evidence="5">
    <location>
        <position position="73"/>
    </location>
</feature>
<accession>A0A6S7HN59</accession>
<dbReference type="Gene3D" id="1.20.1070.10">
    <property type="entry name" value="Rhodopsin 7-helix transmembrane proteins"/>
    <property type="match status" value="1"/>
</dbReference>